<gene>
    <name evidence="4" type="ORF">EV215_0627</name>
</gene>
<dbReference type="AlphaFoldDB" id="A0AA46DZT0"/>
<dbReference type="InterPro" id="IPR027417">
    <property type="entry name" value="P-loop_NTPase"/>
</dbReference>
<feature type="coiled-coil region" evidence="1">
    <location>
        <begin position="222"/>
        <end position="249"/>
    </location>
</feature>
<reference evidence="4 5" key="1">
    <citation type="submission" date="2019-03" db="EMBL/GenBank/DDBJ databases">
        <title>Genomic Encyclopedia of Type Strains, Phase IV (KMG-IV): sequencing the most valuable type-strain genomes for metagenomic binning, comparative biology and taxonomic classification.</title>
        <authorList>
            <person name="Goeker M."/>
        </authorList>
    </citation>
    <scope>NUCLEOTIDE SEQUENCE [LARGE SCALE GENOMIC DNA]</scope>
    <source>
        <strain evidence="4 5">DSM 100055</strain>
    </source>
</reference>
<organism evidence="4 5">
    <name type="scientific">Hypnocyclicus thermotrophus</name>
    <dbReference type="NCBI Taxonomy" id="1627895"/>
    <lineage>
        <taxon>Bacteria</taxon>
        <taxon>Fusobacteriati</taxon>
        <taxon>Fusobacteriota</taxon>
        <taxon>Fusobacteriia</taxon>
        <taxon>Fusobacteriales</taxon>
        <taxon>Fusobacteriaceae</taxon>
        <taxon>Hypnocyclicus</taxon>
    </lineage>
</organism>
<dbReference type="RefSeq" id="WP_166667330.1">
    <property type="nucleotide sequence ID" value="NZ_SOBG01000002.1"/>
</dbReference>
<evidence type="ECO:0000259" key="3">
    <source>
        <dbReference type="Pfam" id="PF20030"/>
    </source>
</evidence>
<dbReference type="CDD" id="cd00009">
    <property type="entry name" value="AAA"/>
    <property type="match status" value="1"/>
</dbReference>
<dbReference type="InterPro" id="IPR045427">
    <property type="entry name" value="MoxR"/>
</dbReference>
<dbReference type="PANTHER" id="PTHR32204:SF0">
    <property type="entry name" value="ATPASE RAVA"/>
    <property type="match status" value="1"/>
</dbReference>
<keyword evidence="5" id="KW-1185">Reference proteome</keyword>
<sequence length="532" mass="62882">MERKYIYEKVKKNIEILNKGLVEREEIISLAILAILSKENILLIGPPGTAKSEISRRVSSVIEKKKYFEYLLTKFTTPEEIFGPISIKNLENDIFKRVINGYMPDSHITFLDEIFKANSSILNALLTLLNEKIYHNGNNIEKSNLISIIASSNEIPLNEEELQALYDRFILKLTVEYVNDLKELVFIDEDDYNEKNIKKFTLKEIEEINNLSKNEKISDEIVEKIIKIKQEIEKEYENSNEVINEKISDRKFVKTIKLLKLVSFLNNKDEITIDDLIVLKNIFWSDPKNINRVKTIIINNICLTGKNYDKKINMIYNSWEENFEEIFKIQEKDSNGNLLYLDINGEKTTEVKGKIHLKDEFGDFLFFKGHREYIKIAKQLSSWDHDYEDTGIITIDGRKIWKYEFSNIQIIKTNKNNVEGYEKLFEIGKLKPLLLSGYNEFIKKNLKLSEDKKEKLETITINIKKEYKIVFEKYNEISKIYNEIKKYIYNNLFIVEKDKDYVIKKIENNKKNIELIVEKYNKLLEKINMVKK</sequence>
<comment type="caution">
    <text evidence="4">The sequence shown here is derived from an EMBL/GenBank/DDBJ whole genome shotgun (WGS) entry which is preliminary data.</text>
</comment>
<evidence type="ECO:0000313" key="5">
    <source>
        <dbReference type="Proteomes" id="UP000294678"/>
    </source>
</evidence>
<feature type="domain" description="ATPase RavA-like AAA lid" evidence="2">
    <location>
        <begin position="220"/>
        <end position="297"/>
    </location>
</feature>
<evidence type="ECO:0000313" key="4">
    <source>
        <dbReference type="EMBL" id="TDT71935.1"/>
    </source>
</evidence>
<proteinExistence type="predicted"/>
<dbReference type="InterPro" id="IPR041538">
    <property type="entry name" value="RavA-like_AAA_lid"/>
</dbReference>
<feature type="domain" description="MoxR" evidence="3">
    <location>
        <begin position="9"/>
        <end position="184"/>
    </location>
</feature>
<dbReference type="SUPFAM" id="SSF52540">
    <property type="entry name" value="P-loop containing nucleoside triphosphate hydrolases"/>
    <property type="match status" value="1"/>
</dbReference>
<accession>A0AA46DZT0</accession>
<dbReference type="Proteomes" id="UP000294678">
    <property type="component" value="Unassembled WGS sequence"/>
</dbReference>
<dbReference type="Pfam" id="PF17868">
    <property type="entry name" value="AAA_lid_8"/>
    <property type="match status" value="1"/>
</dbReference>
<protein>
    <submittedName>
        <fullName evidence="4">MoxR-like ATPase</fullName>
    </submittedName>
</protein>
<keyword evidence="1" id="KW-0175">Coiled coil</keyword>
<dbReference type="EMBL" id="SOBG01000002">
    <property type="protein sequence ID" value="TDT71935.1"/>
    <property type="molecule type" value="Genomic_DNA"/>
</dbReference>
<dbReference type="InterPro" id="IPR050513">
    <property type="entry name" value="RavA_ATPases"/>
</dbReference>
<evidence type="ECO:0000259" key="2">
    <source>
        <dbReference type="Pfam" id="PF17868"/>
    </source>
</evidence>
<evidence type="ECO:0000256" key="1">
    <source>
        <dbReference type="SAM" id="Coils"/>
    </source>
</evidence>
<dbReference type="Pfam" id="PF20030">
    <property type="entry name" value="bpMoxR"/>
    <property type="match status" value="1"/>
</dbReference>
<dbReference type="PANTHER" id="PTHR32204">
    <property type="entry name" value="ATPASE RAVA"/>
    <property type="match status" value="1"/>
</dbReference>
<dbReference type="Gene3D" id="3.40.50.300">
    <property type="entry name" value="P-loop containing nucleotide triphosphate hydrolases"/>
    <property type="match status" value="1"/>
</dbReference>
<name>A0AA46DZT0_9FUSO</name>